<dbReference type="EMBL" id="OU503040">
    <property type="protein sequence ID" value="CAI9762258.1"/>
    <property type="molecule type" value="Genomic_DNA"/>
</dbReference>
<evidence type="ECO:0000256" key="2">
    <source>
        <dbReference type="ARBA" id="ARBA00001946"/>
    </source>
</evidence>
<dbReference type="Gene3D" id="3.60.40.10">
    <property type="entry name" value="PPM-type phosphatase domain"/>
    <property type="match status" value="1"/>
</dbReference>
<evidence type="ECO:0000256" key="10">
    <source>
        <dbReference type="ARBA" id="ARBA00047761"/>
    </source>
</evidence>
<dbReference type="InterPro" id="IPR015655">
    <property type="entry name" value="PP2C"/>
</dbReference>
<evidence type="ECO:0000256" key="12">
    <source>
        <dbReference type="RuleBase" id="RU003465"/>
    </source>
</evidence>
<keyword evidence="6 12" id="KW-0378">Hydrolase</keyword>
<evidence type="ECO:0000256" key="8">
    <source>
        <dbReference type="ARBA" id="ARBA00022912"/>
    </source>
</evidence>
<dbReference type="FunFam" id="3.60.40.10:FF:000044">
    <property type="entry name" value="probable protein phosphatase 2C 25"/>
    <property type="match status" value="1"/>
</dbReference>
<dbReference type="PANTHER" id="PTHR47992">
    <property type="entry name" value="PROTEIN PHOSPHATASE"/>
    <property type="match status" value="1"/>
</dbReference>
<protein>
    <recommendedName>
        <fullName evidence="4">protein-serine/threonine phosphatase</fullName>
        <ecNumber evidence="4">3.1.3.16</ecNumber>
    </recommendedName>
</protein>
<comment type="cofactor">
    <cofactor evidence="1">
        <name>Mn(2+)</name>
        <dbReference type="ChEBI" id="CHEBI:29035"/>
    </cofactor>
</comment>
<keyword evidence="7" id="KW-0460">Magnesium</keyword>
<evidence type="ECO:0000313" key="14">
    <source>
        <dbReference type="EMBL" id="CAI9762258.1"/>
    </source>
</evidence>
<sequence length="425" mass="46714">MPCAIAAVSSSPIFSLSPRRISPIFCKPTSSPPPPSLSPSPLTLKHFRKPFNTKDESLIEEDEATSKLAALKRKRPARINIPVMDMGFEMMPDLDRLSEVEVEGEGYSLYCKRGKRGGAMEDRYSAVMGLQGDSKQAFFGVFDGHGGAGAAEFAAKNLDRNIMKEVERRTREEEGIEKAVKKGYITTDMEFLNEDLRGGTCCVTALIHQGNLVVSNAGDCRAVMSRGGDAEALTVDHRPCREDERERIESLGGYVDYCHGVWRVHGSLAVSRAIGDCHLKQWVTAEPVTKVIKIIPEYEFLILASDGLWDKVSNQEAVDVVRPLCVGIDKPEPFSACKKLVDLSLSRGSADDISVMILECLLVNLLASCWSSKLTPASSSFNFTSSNLGSFAISSIHVNSRWINNSRFCNFETAISCWFIGKVQA</sequence>
<dbReference type="Proteomes" id="UP000834106">
    <property type="component" value="Chromosome 5"/>
</dbReference>
<accession>A0AAD1Z4R6</accession>
<evidence type="ECO:0000313" key="15">
    <source>
        <dbReference type="Proteomes" id="UP000834106"/>
    </source>
</evidence>
<keyword evidence="9" id="KW-0464">Manganese</keyword>
<dbReference type="InterPro" id="IPR000222">
    <property type="entry name" value="PP2C_BS"/>
</dbReference>
<keyword evidence="5" id="KW-0479">Metal-binding</keyword>
<evidence type="ECO:0000256" key="3">
    <source>
        <dbReference type="ARBA" id="ARBA00006702"/>
    </source>
</evidence>
<comment type="similarity">
    <text evidence="3 12">Belongs to the PP2C family.</text>
</comment>
<dbReference type="Pfam" id="PF00481">
    <property type="entry name" value="PP2C"/>
    <property type="match status" value="1"/>
</dbReference>
<evidence type="ECO:0000256" key="5">
    <source>
        <dbReference type="ARBA" id="ARBA00022723"/>
    </source>
</evidence>
<proteinExistence type="inferred from homology"/>
<dbReference type="SUPFAM" id="SSF81606">
    <property type="entry name" value="PP2C-like"/>
    <property type="match status" value="1"/>
</dbReference>
<comment type="cofactor">
    <cofactor evidence="2">
        <name>Mg(2+)</name>
        <dbReference type="ChEBI" id="CHEBI:18420"/>
    </cofactor>
</comment>
<dbReference type="InterPro" id="IPR036457">
    <property type="entry name" value="PPM-type-like_dom_sf"/>
</dbReference>
<dbReference type="EC" id="3.1.3.16" evidence="4"/>
<dbReference type="PROSITE" id="PS51746">
    <property type="entry name" value="PPM_2"/>
    <property type="match status" value="1"/>
</dbReference>
<dbReference type="GO" id="GO:0009738">
    <property type="term" value="P:abscisic acid-activated signaling pathway"/>
    <property type="evidence" value="ECO:0007669"/>
    <property type="project" value="UniProtKB-ARBA"/>
</dbReference>
<dbReference type="SMART" id="SM00332">
    <property type="entry name" value="PP2Cc"/>
    <property type="match status" value="1"/>
</dbReference>
<dbReference type="InterPro" id="IPR001932">
    <property type="entry name" value="PPM-type_phosphatase-like_dom"/>
</dbReference>
<dbReference type="CDD" id="cd00143">
    <property type="entry name" value="PP2Cc"/>
    <property type="match status" value="1"/>
</dbReference>
<gene>
    <name evidence="14" type="ORF">FPE_LOCUS9688</name>
</gene>
<dbReference type="PROSITE" id="PS01032">
    <property type="entry name" value="PPM_1"/>
    <property type="match status" value="1"/>
</dbReference>
<evidence type="ECO:0000256" key="4">
    <source>
        <dbReference type="ARBA" id="ARBA00013081"/>
    </source>
</evidence>
<dbReference type="GO" id="GO:0046872">
    <property type="term" value="F:metal ion binding"/>
    <property type="evidence" value="ECO:0007669"/>
    <property type="project" value="UniProtKB-KW"/>
</dbReference>
<feature type="domain" description="PPM-type phosphatase" evidence="13">
    <location>
        <begin position="106"/>
        <end position="360"/>
    </location>
</feature>
<comment type="catalytic activity">
    <reaction evidence="11">
        <text>O-phospho-L-threonyl-[protein] + H2O = L-threonyl-[protein] + phosphate</text>
        <dbReference type="Rhea" id="RHEA:47004"/>
        <dbReference type="Rhea" id="RHEA-COMP:11060"/>
        <dbReference type="Rhea" id="RHEA-COMP:11605"/>
        <dbReference type="ChEBI" id="CHEBI:15377"/>
        <dbReference type="ChEBI" id="CHEBI:30013"/>
        <dbReference type="ChEBI" id="CHEBI:43474"/>
        <dbReference type="ChEBI" id="CHEBI:61977"/>
        <dbReference type="EC" id="3.1.3.16"/>
    </reaction>
</comment>
<evidence type="ECO:0000256" key="11">
    <source>
        <dbReference type="ARBA" id="ARBA00048336"/>
    </source>
</evidence>
<name>A0AAD1Z4R6_9LAMI</name>
<keyword evidence="8 12" id="KW-0904">Protein phosphatase</keyword>
<evidence type="ECO:0000256" key="9">
    <source>
        <dbReference type="ARBA" id="ARBA00023211"/>
    </source>
</evidence>
<organism evidence="14 15">
    <name type="scientific">Fraxinus pennsylvanica</name>
    <dbReference type="NCBI Taxonomy" id="56036"/>
    <lineage>
        <taxon>Eukaryota</taxon>
        <taxon>Viridiplantae</taxon>
        <taxon>Streptophyta</taxon>
        <taxon>Embryophyta</taxon>
        <taxon>Tracheophyta</taxon>
        <taxon>Spermatophyta</taxon>
        <taxon>Magnoliopsida</taxon>
        <taxon>eudicotyledons</taxon>
        <taxon>Gunneridae</taxon>
        <taxon>Pentapetalae</taxon>
        <taxon>asterids</taxon>
        <taxon>lamiids</taxon>
        <taxon>Lamiales</taxon>
        <taxon>Oleaceae</taxon>
        <taxon>Oleeae</taxon>
        <taxon>Fraxinus</taxon>
    </lineage>
</organism>
<reference evidence="14" key="1">
    <citation type="submission" date="2023-05" db="EMBL/GenBank/DDBJ databases">
        <authorList>
            <person name="Huff M."/>
        </authorList>
    </citation>
    <scope>NUCLEOTIDE SEQUENCE</scope>
</reference>
<evidence type="ECO:0000256" key="6">
    <source>
        <dbReference type="ARBA" id="ARBA00022801"/>
    </source>
</evidence>
<evidence type="ECO:0000256" key="7">
    <source>
        <dbReference type="ARBA" id="ARBA00022842"/>
    </source>
</evidence>
<comment type="catalytic activity">
    <reaction evidence="10">
        <text>O-phospho-L-seryl-[protein] + H2O = L-seryl-[protein] + phosphate</text>
        <dbReference type="Rhea" id="RHEA:20629"/>
        <dbReference type="Rhea" id="RHEA-COMP:9863"/>
        <dbReference type="Rhea" id="RHEA-COMP:11604"/>
        <dbReference type="ChEBI" id="CHEBI:15377"/>
        <dbReference type="ChEBI" id="CHEBI:29999"/>
        <dbReference type="ChEBI" id="CHEBI:43474"/>
        <dbReference type="ChEBI" id="CHEBI:83421"/>
        <dbReference type="EC" id="3.1.3.16"/>
    </reaction>
</comment>
<dbReference type="GO" id="GO:0004722">
    <property type="term" value="F:protein serine/threonine phosphatase activity"/>
    <property type="evidence" value="ECO:0007669"/>
    <property type="project" value="UniProtKB-EC"/>
</dbReference>
<dbReference type="AlphaFoldDB" id="A0AAD1Z4R6"/>
<evidence type="ECO:0000259" key="13">
    <source>
        <dbReference type="PROSITE" id="PS51746"/>
    </source>
</evidence>
<keyword evidence="15" id="KW-1185">Reference proteome</keyword>
<evidence type="ECO:0000256" key="1">
    <source>
        <dbReference type="ARBA" id="ARBA00001936"/>
    </source>
</evidence>